<feature type="non-terminal residue" evidence="1">
    <location>
        <position position="130"/>
    </location>
</feature>
<organism evidence="1 2">
    <name type="scientific">Oryctes borbonicus</name>
    <dbReference type="NCBI Taxonomy" id="1629725"/>
    <lineage>
        <taxon>Eukaryota</taxon>
        <taxon>Metazoa</taxon>
        <taxon>Ecdysozoa</taxon>
        <taxon>Arthropoda</taxon>
        <taxon>Hexapoda</taxon>
        <taxon>Insecta</taxon>
        <taxon>Pterygota</taxon>
        <taxon>Neoptera</taxon>
        <taxon>Endopterygota</taxon>
        <taxon>Coleoptera</taxon>
        <taxon>Polyphaga</taxon>
        <taxon>Scarabaeiformia</taxon>
        <taxon>Scarabaeidae</taxon>
        <taxon>Dynastinae</taxon>
        <taxon>Oryctes</taxon>
    </lineage>
</organism>
<gene>
    <name evidence="1" type="ORF">AMK59_2906</name>
</gene>
<feature type="non-terminal residue" evidence="1">
    <location>
        <position position="1"/>
    </location>
</feature>
<dbReference type="PANTHER" id="PTHR19964:SF92">
    <property type="entry name" value="PATJ HOMOLOG"/>
    <property type="match status" value="1"/>
</dbReference>
<dbReference type="PANTHER" id="PTHR19964">
    <property type="entry name" value="MULTIPLE PDZ DOMAIN PROTEIN"/>
    <property type="match status" value="1"/>
</dbReference>
<evidence type="ECO:0000313" key="2">
    <source>
        <dbReference type="Proteomes" id="UP000051574"/>
    </source>
</evidence>
<dbReference type="Proteomes" id="UP000051574">
    <property type="component" value="Unassembled WGS sequence"/>
</dbReference>
<sequence length="130" mass="13859">GIQLLGMNHVEVVSILKQLPNFVVLVCARRPVPTGIINTAQCRDAFQARNILAGSLQTLIPNSDKLVKAKSDTSIASSSASDTCCSGMGSRSRSLEAITGLPLWSSEYTVVDLVKGDYGLGFSILDYQVV</sequence>
<dbReference type="EMBL" id="LJIG01000565">
    <property type="protein sequence ID" value="KRT86375.1"/>
    <property type="molecule type" value="Genomic_DNA"/>
</dbReference>
<keyword evidence="2" id="KW-1185">Reference proteome</keyword>
<name>A0A0T6BHM0_9SCAR</name>
<dbReference type="AlphaFoldDB" id="A0A0T6BHM0"/>
<dbReference type="InterPro" id="IPR051342">
    <property type="entry name" value="PDZ_scaffold"/>
</dbReference>
<comment type="caution">
    <text evidence="1">The sequence shown here is derived from an EMBL/GenBank/DDBJ whole genome shotgun (WGS) entry which is preliminary data.</text>
</comment>
<accession>A0A0T6BHM0</accession>
<evidence type="ECO:0000313" key="1">
    <source>
        <dbReference type="EMBL" id="KRT86375.1"/>
    </source>
</evidence>
<dbReference type="OrthoDB" id="6022242at2759"/>
<protein>
    <submittedName>
        <fullName evidence="1">Uncharacterized protein</fullName>
    </submittedName>
</protein>
<reference evidence="1 2" key="1">
    <citation type="submission" date="2015-09" db="EMBL/GenBank/DDBJ databases">
        <title>Draft genome of the scarab beetle Oryctes borbonicus.</title>
        <authorList>
            <person name="Meyer J.M."/>
            <person name="Markov G.V."/>
            <person name="Baskaran P."/>
            <person name="Herrmann M."/>
            <person name="Sommer R.J."/>
            <person name="Roedelsperger C."/>
        </authorList>
    </citation>
    <scope>NUCLEOTIDE SEQUENCE [LARGE SCALE GENOMIC DNA]</scope>
    <source>
        <strain evidence="1">OB123</strain>
        <tissue evidence="1">Whole animal</tissue>
    </source>
</reference>
<proteinExistence type="predicted"/>